<dbReference type="Proteomes" id="UP001210261">
    <property type="component" value="Unassembled WGS sequence"/>
</dbReference>
<keyword evidence="3" id="KW-0540">Nuclease</keyword>
<dbReference type="RefSeq" id="WP_271021558.1">
    <property type="nucleotide sequence ID" value="NZ_JAQHXR010000003.1"/>
</dbReference>
<evidence type="ECO:0000313" key="3">
    <source>
        <dbReference type="EMBL" id="MDA3969229.1"/>
    </source>
</evidence>
<gene>
    <name evidence="3" type="ORF">PF021_06000</name>
</gene>
<feature type="domain" description="GmrSD restriction endonucleases C-terminal" evidence="2">
    <location>
        <begin position="424"/>
        <end position="558"/>
    </location>
</feature>
<evidence type="ECO:0000313" key="4">
    <source>
        <dbReference type="Proteomes" id="UP001210261"/>
    </source>
</evidence>
<dbReference type="InterPro" id="IPR004919">
    <property type="entry name" value="GmrSD_N"/>
</dbReference>
<feature type="domain" description="GmrSD restriction endonucleases N-terminal" evidence="1">
    <location>
        <begin position="11"/>
        <end position="209"/>
    </location>
</feature>
<dbReference type="Pfam" id="PF07510">
    <property type="entry name" value="GmrSD_C"/>
    <property type="match status" value="1"/>
</dbReference>
<dbReference type="InterPro" id="IPR011089">
    <property type="entry name" value="GmrSD_C"/>
</dbReference>
<dbReference type="PANTHER" id="PTHR35149">
    <property type="entry name" value="SLL5132 PROTEIN"/>
    <property type="match status" value="1"/>
</dbReference>
<name>A0ABT4VEU7_9HELI</name>
<keyword evidence="3" id="KW-0378">Hydrolase</keyword>
<evidence type="ECO:0000259" key="2">
    <source>
        <dbReference type="Pfam" id="PF07510"/>
    </source>
</evidence>
<protein>
    <submittedName>
        <fullName evidence="3">DUF262 domain-containing HNH endonuclease family protein</fullName>
    </submittedName>
</protein>
<dbReference type="EMBL" id="JAQHXR010000003">
    <property type="protein sequence ID" value="MDA3969229.1"/>
    <property type="molecule type" value="Genomic_DNA"/>
</dbReference>
<organism evidence="3 4">
    <name type="scientific">Helicobacter ibis</name>
    <dbReference type="NCBI Taxonomy" id="2962633"/>
    <lineage>
        <taxon>Bacteria</taxon>
        <taxon>Pseudomonadati</taxon>
        <taxon>Campylobacterota</taxon>
        <taxon>Epsilonproteobacteria</taxon>
        <taxon>Campylobacterales</taxon>
        <taxon>Helicobacteraceae</taxon>
        <taxon>Helicobacter</taxon>
    </lineage>
</organism>
<reference evidence="3 4" key="1">
    <citation type="submission" date="2023-01" db="EMBL/GenBank/DDBJ databases">
        <title>Description of Helicobacter ibis sp. nov. isolated from faecal droppings of black-faced ibis (Theristicus melanopis).</title>
        <authorList>
            <person name="Lopez-Cantillo M."/>
            <person name="Vidal-Veuthey B."/>
            <person name="Mella A."/>
            <person name="De La Haba R."/>
            <person name="Collado L."/>
        </authorList>
    </citation>
    <scope>NUCLEOTIDE SEQUENCE [LARGE SCALE GENOMIC DNA]</scope>
    <source>
        <strain evidence="3 4">A82</strain>
    </source>
</reference>
<dbReference type="Pfam" id="PF03235">
    <property type="entry name" value="GmrSD_N"/>
    <property type="match status" value="1"/>
</dbReference>
<evidence type="ECO:0000259" key="1">
    <source>
        <dbReference type="Pfam" id="PF03235"/>
    </source>
</evidence>
<keyword evidence="4" id="KW-1185">Reference proteome</keyword>
<comment type="caution">
    <text evidence="3">The sequence shown here is derived from an EMBL/GenBank/DDBJ whole genome shotgun (WGS) entry which is preliminary data.</text>
</comment>
<keyword evidence="3" id="KW-0255">Endonuclease</keyword>
<proteinExistence type="predicted"/>
<dbReference type="GO" id="GO:0004519">
    <property type="term" value="F:endonuclease activity"/>
    <property type="evidence" value="ECO:0007669"/>
    <property type="project" value="UniProtKB-KW"/>
</dbReference>
<dbReference type="PANTHER" id="PTHR35149:SF1">
    <property type="entry name" value="DUF5655 DOMAIN-CONTAINING PROTEIN"/>
    <property type="match status" value="1"/>
</dbReference>
<sequence>MRAETNNFEFIRDNKTRVIVPFFQRPYVWKKDHWKQLLSDLKDSFKENRSIFLGFIILKENDKKIYSIIDGQQRLTTCSILIKILYDFLEQEQRDELDLRNYLFDKTNIKINHSKLDKKKYEKIITGEIIDIKEEKGIFGCFNYFKSEVERLKKEINLYEFAKFITKEENKLWVIIYLDENEDEQKIFDSINSKGQRLSSTDIIKNALFDKIIKITNENKAMEYYQDYWNNVFDKDEATQEFWNKEVETGRIKRSRSEILLHSYATINGIFKSEHSLSHLSSLYKEHIKNLDENKLKQILKELKDYSEIYRDFPDINKETTFKYEKYELRFFHIISVYNINTILPLVLFLKNLLNQKKSIYKECLYLLEALIVCNILCNVSSKDYNKFFPQIIEKIKGKQDNDVIDSIKEAICEKYKDKESFDKDKIKSKLKCIKNNKKATLILFWIELYKREQKKDYKDDTSSLEYNYTLEHLLPQSWETHWSDIIQDEEEAKEFIYQIGNMTLLKGKLNSTLQNNSWNNKLIRIDGKVNTDLLINKELEDKLWTKTEIEKRTSKFIDDFFKIWNVDLFEI</sequence>
<accession>A0ABT4VEU7</accession>